<dbReference type="AlphaFoldDB" id="A0A6C0I5W6"/>
<feature type="region of interest" description="Disordered" evidence="1">
    <location>
        <begin position="244"/>
        <end position="329"/>
    </location>
</feature>
<proteinExistence type="predicted"/>
<organism evidence="2">
    <name type="scientific">viral metagenome</name>
    <dbReference type="NCBI Taxonomy" id="1070528"/>
    <lineage>
        <taxon>unclassified sequences</taxon>
        <taxon>metagenomes</taxon>
        <taxon>organismal metagenomes</taxon>
    </lineage>
</organism>
<sequence length="329" mass="37591">MQHPIVRERVNYFFGSNFAVKKDFSSDKYEIMHGGKKCLDFEFMVDDPTDDNQMPFIKLENRTKPRPRILKVSGVFKCQGDERKGASLMRLIDRLAESIPFVEYITLMDSSNIRICDVSISLAQLKILTTGQSWYNHFGYKTKWHDANMAHNAVIINTRIDDIMSGKTLIETTGKKLFPELPTTMTVREYVQAVLDSVRPFPEKCTPEQHEKASFLKTLIFELGWMNDLKYVNWDLIKIVERRAKSRSPRSPRSPPRASPPKASKSSRSASRSPRSASRSSRSASRSPRASPPKASKASKSSRSASGGRRTRSCKRNKCKHNKRITKRK</sequence>
<evidence type="ECO:0000256" key="1">
    <source>
        <dbReference type="SAM" id="MobiDB-lite"/>
    </source>
</evidence>
<reference evidence="2" key="1">
    <citation type="journal article" date="2020" name="Nature">
        <title>Giant virus diversity and host interactions through global metagenomics.</title>
        <authorList>
            <person name="Schulz F."/>
            <person name="Roux S."/>
            <person name="Paez-Espino D."/>
            <person name="Jungbluth S."/>
            <person name="Walsh D.A."/>
            <person name="Denef V.J."/>
            <person name="McMahon K.D."/>
            <person name="Konstantinidis K.T."/>
            <person name="Eloe-Fadrosh E.A."/>
            <person name="Kyrpides N.C."/>
            <person name="Woyke T."/>
        </authorList>
    </citation>
    <scope>NUCLEOTIDE SEQUENCE</scope>
    <source>
        <strain evidence="2">GVMAG-M-3300023184-191</strain>
    </source>
</reference>
<dbReference type="EMBL" id="MN740106">
    <property type="protein sequence ID" value="QHT87980.1"/>
    <property type="molecule type" value="Genomic_DNA"/>
</dbReference>
<protein>
    <submittedName>
        <fullName evidence="2">Uncharacterized protein</fullName>
    </submittedName>
</protein>
<evidence type="ECO:0000313" key="2">
    <source>
        <dbReference type="EMBL" id="QHT87980.1"/>
    </source>
</evidence>
<feature type="compositionally biased region" description="Basic residues" evidence="1">
    <location>
        <begin position="309"/>
        <end position="329"/>
    </location>
</feature>
<name>A0A6C0I5W6_9ZZZZ</name>
<accession>A0A6C0I5W6</accession>
<feature type="compositionally biased region" description="Low complexity" evidence="1">
    <location>
        <begin position="260"/>
        <end position="306"/>
    </location>
</feature>